<dbReference type="InterPro" id="IPR002058">
    <property type="entry name" value="PAP_assoc"/>
</dbReference>
<organism evidence="8 9">
    <name type="scientific">Pyrocoelia pectoralis</name>
    <dbReference type="NCBI Taxonomy" id="417401"/>
    <lineage>
        <taxon>Eukaryota</taxon>
        <taxon>Metazoa</taxon>
        <taxon>Ecdysozoa</taxon>
        <taxon>Arthropoda</taxon>
        <taxon>Hexapoda</taxon>
        <taxon>Insecta</taxon>
        <taxon>Pterygota</taxon>
        <taxon>Neoptera</taxon>
        <taxon>Endopterygota</taxon>
        <taxon>Coleoptera</taxon>
        <taxon>Polyphaga</taxon>
        <taxon>Elateriformia</taxon>
        <taxon>Elateroidea</taxon>
        <taxon>Lampyridae</taxon>
        <taxon>Lampyrinae</taxon>
        <taxon>Pyrocoelia</taxon>
    </lineage>
</organism>
<dbReference type="PANTHER" id="PTHR12271">
    <property type="entry name" value="POLY A POLYMERASE CID PAP -RELATED"/>
    <property type="match status" value="1"/>
</dbReference>
<dbReference type="SMART" id="SM00451">
    <property type="entry name" value="ZnF_U1"/>
    <property type="match status" value="4"/>
</dbReference>
<keyword evidence="9" id="KW-1185">Reference proteome</keyword>
<feature type="domain" description="U1-type" evidence="7">
    <location>
        <begin position="662"/>
        <end position="699"/>
    </location>
</feature>
<reference evidence="8 9" key="1">
    <citation type="journal article" date="2024" name="Insects">
        <title>An Improved Chromosome-Level Genome Assembly of the Firefly Pyrocoelia pectoralis.</title>
        <authorList>
            <person name="Fu X."/>
            <person name="Meyer-Rochow V.B."/>
            <person name="Ballantyne L."/>
            <person name="Zhu X."/>
        </authorList>
    </citation>
    <scope>NUCLEOTIDE SEQUENCE [LARGE SCALE GENOMIC DNA]</scope>
    <source>
        <strain evidence="8">XCY_ONT2</strain>
    </source>
</reference>
<dbReference type="EMBL" id="JAVRBK010000005">
    <property type="protein sequence ID" value="KAK5643492.1"/>
    <property type="molecule type" value="Genomic_DNA"/>
</dbReference>
<evidence type="ECO:0000313" key="8">
    <source>
        <dbReference type="EMBL" id="KAK5643492.1"/>
    </source>
</evidence>
<dbReference type="GO" id="GO:0003676">
    <property type="term" value="F:nucleic acid binding"/>
    <property type="evidence" value="ECO:0007669"/>
    <property type="project" value="InterPro"/>
</dbReference>
<keyword evidence="4" id="KW-0479">Metal-binding</keyword>
<evidence type="ECO:0000256" key="1">
    <source>
        <dbReference type="ARBA" id="ARBA00001936"/>
    </source>
</evidence>
<evidence type="ECO:0000256" key="2">
    <source>
        <dbReference type="ARBA" id="ARBA00001946"/>
    </source>
</evidence>
<evidence type="ECO:0000256" key="5">
    <source>
        <dbReference type="ARBA" id="ARBA00022842"/>
    </source>
</evidence>
<dbReference type="InterPro" id="IPR054708">
    <property type="entry name" value="MTPAP-like_central"/>
</dbReference>
<accession>A0AAN7ZIF2</accession>
<comment type="cofactor">
    <cofactor evidence="1">
        <name>Mn(2+)</name>
        <dbReference type="ChEBI" id="CHEBI:29035"/>
    </cofactor>
</comment>
<dbReference type="Gene3D" id="1.10.1410.10">
    <property type="match status" value="1"/>
</dbReference>
<dbReference type="Gene3D" id="3.30.460.10">
    <property type="entry name" value="Beta Polymerase, domain 2"/>
    <property type="match status" value="1"/>
</dbReference>
<dbReference type="Pfam" id="PF22600">
    <property type="entry name" value="MTPAP-like_central"/>
    <property type="match status" value="1"/>
</dbReference>
<evidence type="ECO:0000259" key="7">
    <source>
        <dbReference type="SMART" id="SM00451"/>
    </source>
</evidence>
<dbReference type="SUPFAM" id="SSF81631">
    <property type="entry name" value="PAP/OAS1 substrate-binding domain"/>
    <property type="match status" value="1"/>
</dbReference>
<feature type="domain" description="U1-type" evidence="7">
    <location>
        <begin position="212"/>
        <end position="245"/>
    </location>
</feature>
<evidence type="ECO:0000313" key="9">
    <source>
        <dbReference type="Proteomes" id="UP001329430"/>
    </source>
</evidence>
<feature type="domain" description="U1-type" evidence="7">
    <location>
        <begin position="701"/>
        <end position="735"/>
    </location>
</feature>
<proteinExistence type="predicted"/>
<dbReference type="AlphaFoldDB" id="A0AAN7ZIF2"/>
<gene>
    <name evidence="8" type="ORF">RI129_007337</name>
</gene>
<dbReference type="InterPro" id="IPR043519">
    <property type="entry name" value="NT_sf"/>
</dbReference>
<dbReference type="InterPro" id="IPR003604">
    <property type="entry name" value="Matrin/U1-like-C_Znf_C2H2"/>
</dbReference>
<evidence type="ECO:0000256" key="3">
    <source>
        <dbReference type="ARBA" id="ARBA00022679"/>
    </source>
</evidence>
<feature type="domain" description="U1-type" evidence="7">
    <location>
        <begin position="277"/>
        <end position="311"/>
    </location>
</feature>
<dbReference type="GO" id="GO:0031123">
    <property type="term" value="P:RNA 3'-end processing"/>
    <property type="evidence" value="ECO:0007669"/>
    <property type="project" value="TreeGrafter"/>
</dbReference>
<feature type="compositionally biased region" description="Basic and acidic residues" evidence="6">
    <location>
        <begin position="583"/>
        <end position="594"/>
    </location>
</feature>
<evidence type="ECO:0000256" key="4">
    <source>
        <dbReference type="ARBA" id="ARBA00022723"/>
    </source>
</evidence>
<dbReference type="GO" id="GO:1990817">
    <property type="term" value="F:poly(A) RNA polymerase activity"/>
    <property type="evidence" value="ECO:0007669"/>
    <property type="project" value="UniProtKB-ARBA"/>
</dbReference>
<comment type="cofactor">
    <cofactor evidence="2">
        <name>Mg(2+)</name>
        <dbReference type="ChEBI" id="CHEBI:18420"/>
    </cofactor>
</comment>
<dbReference type="Pfam" id="PF03828">
    <property type="entry name" value="PAP_assoc"/>
    <property type="match status" value="1"/>
</dbReference>
<comment type="caution">
    <text evidence="8">The sequence shown here is derived from an EMBL/GenBank/DDBJ whole genome shotgun (WGS) entry which is preliminary data.</text>
</comment>
<name>A0AAN7ZIF2_9COLE</name>
<dbReference type="CDD" id="cd05402">
    <property type="entry name" value="NT_PAP_TUTase"/>
    <property type="match status" value="1"/>
</dbReference>
<keyword evidence="5" id="KW-0460">Magnesium</keyword>
<dbReference type="SUPFAM" id="SSF81301">
    <property type="entry name" value="Nucleotidyltransferase"/>
    <property type="match status" value="1"/>
</dbReference>
<evidence type="ECO:0000256" key="6">
    <source>
        <dbReference type="SAM" id="MobiDB-lite"/>
    </source>
</evidence>
<sequence length="1133" mass="131568">MDQSPYNAEKIINSFENGTFRRIYGVANKSTPSEILTQLNDIVSWLNSSLIPDCYSQINYFSDQEKGDFFEITNIIKNKFSKFGELKDARKRTQLYNFKCRECFESIKVNVEEDIWEIIQRHEHFEEKLSDTTNFNKRIARLLDVEKPVPLEIIRSPNNCSCMITLPTDFKFGFNITYFREVQDLFYVNKELKNDKVNVNGVDYYTLRIIDDNECLCFICDTTLGFKSVKSHLVGKRHNESKTLQLNISNVETFHKYWINQELMYQIHQVYFFPRDNHYTVCELCNCTPVKYETLQAHILSEKHKTIILDLFRIYRNVKSLKMQVKVYQEKADPLITESGEKIGKVCNKPVIVNGITPHITSHKQMTCDNCVAFTPSLPMKFNFDITYHPDIETSVYGNNQFSSKVTLENGVKLHIIQLKNHLDCVCLVCCCTFHIKLINEHLEGLRHMKKVSSSEVIANLQAYHMYWIGQEVDYQAHQVYFYPSSINSTTCHKCNNLNVFYDLVHHHINDKRHKYCLFENPSHGVLLRVLQQEVYKTDNIDLEESVYQTKENGSNSTSVNNNIEQSSINKPSTSSNIIANRKLREVNSEKSDSGSEDDELSDQEHNNTIRSVVQTETNNKNTKKGESSHQIFKSFDTNSLNELHTLVERRFWPHFDEAMKIYHDYVKCLVCDVTFSKNHDTIFHHVVSPPHKANINDKKKYKFYCEICNTHINREESWLAHPNHIRHQERCQKLGASRQHTLTEYECLTCRLIFFGDDMSVKRHNLPKRERGKRSKNVVLNEKVKILFNTESSIVQESDKLVKEANEVLQNRSTVNECCRVIKEVLKELYPDCAVYPFGSQVSGLGCRQSDLDLFVDMGDMYYGNKNQDSRSQVKFVTDVMKIFGKKSTEFQYLNPIASARTPIVQVYHVPTRLDCDLSFRHGLSVENTKFLRLCIELQPTMQRLILMLKRWLKLVKLDGHITTYSLSMMVIFFYQILGYFTPVHELRQLTTGTLLIIDGWGVIDFDSISSDSIKNNVKTCDKSLKQLLVEFFLYYSNFIYETDVICPLLGRPIPKSLFVDNSKGISLPLEMSIYVNKLSLNTTEHFRADSAMCIQDPFDLSHNLTKSCPSGVITKLKRVCALTHTLILTGK</sequence>
<feature type="compositionally biased region" description="Polar residues" evidence="6">
    <location>
        <begin position="609"/>
        <end position="621"/>
    </location>
</feature>
<dbReference type="Proteomes" id="UP001329430">
    <property type="component" value="Chromosome 5"/>
</dbReference>
<dbReference type="GO" id="GO:0050265">
    <property type="term" value="F:RNA uridylyltransferase activity"/>
    <property type="evidence" value="ECO:0007669"/>
    <property type="project" value="TreeGrafter"/>
</dbReference>
<feature type="region of interest" description="Disordered" evidence="6">
    <location>
        <begin position="547"/>
        <end position="630"/>
    </location>
</feature>
<protein>
    <recommendedName>
        <fullName evidence="7">U1-type domain-containing protein</fullName>
    </recommendedName>
</protein>
<dbReference type="GO" id="GO:0008270">
    <property type="term" value="F:zinc ion binding"/>
    <property type="evidence" value="ECO:0007669"/>
    <property type="project" value="InterPro"/>
</dbReference>
<keyword evidence="3" id="KW-0808">Transferase</keyword>
<dbReference type="PANTHER" id="PTHR12271:SF66">
    <property type="entry name" value="TERMINAL URIDYLYLTRANSFERASE TAILOR"/>
    <property type="match status" value="1"/>
</dbReference>
<feature type="compositionally biased region" description="Polar residues" evidence="6">
    <location>
        <begin position="547"/>
        <end position="579"/>
    </location>
</feature>